<gene>
    <name evidence="1" type="ORF">AO353_17520</name>
</gene>
<evidence type="ECO:0000313" key="1">
    <source>
        <dbReference type="EMBL" id="ALI02793.1"/>
    </source>
</evidence>
<accession>A0A0N9VWC9</accession>
<sequence>MADEARVLVIFQRAQDRLKEVLEMSDQDANRIIRFIKKNGWVVSGKLKKGYPQLEGERMAERVVAAVRSAFENREMGGGEE</sequence>
<dbReference type="Proteomes" id="UP000066487">
    <property type="component" value="Chromosome"/>
</dbReference>
<protein>
    <submittedName>
        <fullName evidence="1">Uncharacterized protein</fullName>
    </submittedName>
</protein>
<organism evidence="1 2">
    <name type="scientific">Pseudomonas fluorescens</name>
    <dbReference type="NCBI Taxonomy" id="294"/>
    <lineage>
        <taxon>Bacteria</taxon>
        <taxon>Pseudomonadati</taxon>
        <taxon>Pseudomonadota</taxon>
        <taxon>Gammaproteobacteria</taxon>
        <taxon>Pseudomonadales</taxon>
        <taxon>Pseudomonadaceae</taxon>
        <taxon>Pseudomonas</taxon>
    </lineage>
</organism>
<reference evidence="2" key="1">
    <citation type="submission" date="2015-09" db="EMBL/GenBank/DDBJ databases">
        <title>Whole genome sequence of Pseudomonas fluorescens FW300-N2E3.</title>
        <authorList>
            <person name="Ray J."/>
            <person name="Melnyk R."/>
            <person name="Deutschbauer A."/>
        </authorList>
    </citation>
    <scope>NUCLEOTIDE SEQUENCE [LARGE SCALE GENOMIC DNA]</scope>
    <source>
        <strain evidence="2">FW300-N2E3</strain>
    </source>
</reference>
<reference evidence="1 2" key="2">
    <citation type="journal article" date="2018" name="Nature">
        <title>Mutant phenotypes for thousands of bacterial genes of unknown function.</title>
        <authorList>
            <person name="Price M.N."/>
            <person name="Wetmore K.M."/>
            <person name="Waters R.J."/>
            <person name="Callaghan M."/>
            <person name="Ray J."/>
            <person name="Liu H."/>
            <person name="Kuehl J.V."/>
            <person name="Melnyk R.A."/>
            <person name="Lamson J.S."/>
            <person name="Suh Y."/>
            <person name="Carlson H.K."/>
            <person name="Esquivel Z."/>
            <person name="Sadeeshkumar H."/>
            <person name="Chakraborty R."/>
            <person name="Zane G.M."/>
            <person name="Rubin B.E."/>
            <person name="Wall J.D."/>
            <person name="Visel A."/>
            <person name="Bristow J."/>
            <person name="Blow M.J."/>
            <person name="Arkin A.P."/>
            <person name="Deutschbauer A.M."/>
        </authorList>
    </citation>
    <scope>NUCLEOTIDE SEQUENCE [LARGE SCALE GENOMIC DNA]</scope>
    <source>
        <strain evidence="1 2">FW300-N2E3</strain>
    </source>
</reference>
<name>A0A0N9VWC9_PSEFL</name>
<dbReference type="AlphaFoldDB" id="A0A0N9VWC9"/>
<dbReference type="EMBL" id="CP012830">
    <property type="protein sequence ID" value="ALI02793.1"/>
    <property type="molecule type" value="Genomic_DNA"/>
</dbReference>
<evidence type="ECO:0000313" key="2">
    <source>
        <dbReference type="Proteomes" id="UP000066487"/>
    </source>
</evidence>
<proteinExistence type="predicted"/>